<protein>
    <recommendedName>
        <fullName evidence="1">G domain-containing protein</fullName>
    </recommendedName>
</protein>
<dbReference type="HOGENOM" id="CLU_018003_8_1_1"/>
<dbReference type="InterPro" id="IPR027417">
    <property type="entry name" value="P-loop_NTPase"/>
</dbReference>
<dbReference type="EMBL" id="KN838899">
    <property type="protein sequence ID" value="KIJ92591.1"/>
    <property type="molecule type" value="Genomic_DNA"/>
</dbReference>
<dbReference type="OrthoDB" id="8954335at2759"/>
<dbReference type="PANTHER" id="PTHR10903:SF184">
    <property type="entry name" value="GTP-BINDING PROTEIN A"/>
    <property type="match status" value="1"/>
</dbReference>
<accession>A0A0C9X4P2</accession>
<dbReference type="AlphaFoldDB" id="A0A0C9X4P2"/>
<dbReference type="Pfam" id="PF01926">
    <property type="entry name" value="MMR_HSR1"/>
    <property type="match status" value="1"/>
</dbReference>
<reference evidence="3" key="2">
    <citation type="submission" date="2015-01" db="EMBL/GenBank/DDBJ databases">
        <title>Evolutionary Origins and Diversification of the Mycorrhizal Mutualists.</title>
        <authorList>
            <consortium name="DOE Joint Genome Institute"/>
            <consortium name="Mycorrhizal Genomics Consortium"/>
            <person name="Kohler A."/>
            <person name="Kuo A."/>
            <person name="Nagy L.G."/>
            <person name="Floudas D."/>
            <person name="Copeland A."/>
            <person name="Barry K.W."/>
            <person name="Cichocki N."/>
            <person name="Veneault-Fourrey C."/>
            <person name="LaButti K."/>
            <person name="Lindquist E.A."/>
            <person name="Lipzen A."/>
            <person name="Lundell T."/>
            <person name="Morin E."/>
            <person name="Murat C."/>
            <person name="Riley R."/>
            <person name="Ohm R."/>
            <person name="Sun H."/>
            <person name="Tunlid A."/>
            <person name="Henrissat B."/>
            <person name="Grigoriev I.V."/>
            <person name="Hibbett D.S."/>
            <person name="Martin F."/>
        </authorList>
    </citation>
    <scope>NUCLEOTIDE SEQUENCE [LARGE SCALE GENOMIC DNA]</scope>
    <source>
        <strain evidence="3">LaAM-08-1</strain>
    </source>
</reference>
<reference evidence="2 3" key="1">
    <citation type="submission" date="2014-04" db="EMBL/GenBank/DDBJ databases">
        <authorList>
            <consortium name="DOE Joint Genome Institute"/>
            <person name="Kuo A."/>
            <person name="Kohler A."/>
            <person name="Nagy L.G."/>
            <person name="Floudas D."/>
            <person name="Copeland A."/>
            <person name="Barry K.W."/>
            <person name="Cichocki N."/>
            <person name="Veneault-Fourrey C."/>
            <person name="LaButti K."/>
            <person name="Lindquist E.A."/>
            <person name="Lipzen A."/>
            <person name="Lundell T."/>
            <person name="Morin E."/>
            <person name="Murat C."/>
            <person name="Sun H."/>
            <person name="Tunlid A."/>
            <person name="Henrissat B."/>
            <person name="Grigoriev I.V."/>
            <person name="Hibbett D.S."/>
            <person name="Martin F."/>
            <person name="Nordberg H.P."/>
            <person name="Cantor M.N."/>
            <person name="Hua S.X."/>
        </authorList>
    </citation>
    <scope>NUCLEOTIDE SEQUENCE [LARGE SCALE GENOMIC DNA]</scope>
    <source>
        <strain evidence="2 3">LaAM-08-1</strain>
    </source>
</reference>
<evidence type="ECO:0000313" key="2">
    <source>
        <dbReference type="EMBL" id="KIJ92591.1"/>
    </source>
</evidence>
<dbReference type="SUPFAM" id="SSF52540">
    <property type="entry name" value="P-loop containing nucleoside triphosphate hydrolases"/>
    <property type="match status" value="2"/>
</dbReference>
<dbReference type="Proteomes" id="UP000054477">
    <property type="component" value="Unassembled WGS sequence"/>
</dbReference>
<dbReference type="InterPro" id="IPR045058">
    <property type="entry name" value="GIMA/IAN/Toc"/>
</dbReference>
<gene>
    <name evidence="2" type="ORF">K443DRAFT_135245</name>
</gene>
<sequence>MKVKVRKDTGKPMSMEYEPMLNDIIIPVMGPSGVGKSTFINYLAGENVVRVGHDMQSCTTQPQPIVVSPPPSILFRDRRLVLVDTPGFDDTFAAESEILDRIASWLAHVYSADTKLGGLIYLHDISLPRMKGTSLRNLEVFKKLCGDRALRSVVLGTTKWTELESHSVGEQRLTELRDKYWLEMIERGSIVHNFDNTQQSAWDMVDSVLAYDVIIPVIGVTGVGKSQHEVVVGDDLQSCTDKVQPVIINPILVNSRKASYHGRRLIVVDTPGFDSTFGDDSTTLKEIVENLAAKYGPDIKIGGIIHLHDVNLRPHHDFHKYLDKICELFIEPRMLILGTTKWGGDGTRRAERERKLDSLTNHYWSKLIKDGAKICRFTGSQDSAWMMVEAILDDKNNLHRTEVLQIQEELVRAKKLVPDTEAGQHLRYSLDQLLKTLKSKEHSTDSPSIETLNPAQIAGIRAQIKALHIPFSQRVLRFFGVPAPKNK</sequence>
<evidence type="ECO:0000259" key="1">
    <source>
        <dbReference type="Pfam" id="PF01926"/>
    </source>
</evidence>
<dbReference type="InterPro" id="IPR006073">
    <property type="entry name" value="GTP-bd"/>
</dbReference>
<organism evidence="2 3">
    <name type="scientific">Laccaria amethystina LaAM-08-1</name>
    <dbReference type="NCBI Taxonomy" id="1095629"/>
    <lineage>
        <taxon>Eukaryota</taxon>
        <taxon>Fungi</taxon>
        <taxon>Dikarya</taxon>
        <taxon>Basidiomycota</taxon>
        <taxon>Agaricomycotina</taxon>
        <taxon>Agaricomycetes</taxon>
        <taxon>Agaricomycetidae</taxon>
        <taxon>Agaricales</taxon>
        <taxon>Agaricineae</taxon>
        <taxon>Hydnangiaceae</taxon>
        <taxon>Laccaria</taxon>
    </lineage>
</organism>
<feature type="domain" description="G" evidence="1">
    <location>
        <begin position="28"/>
        <end position="107"/>
    </location>
</feature>
<proteinExistence type="predicted"/>
<keyword evidence="3" id="KW-1185">Reference proteome</keyword>
<dbReference type="Gene3D" id="3.40.50.300">
    <property type="entry name" value="P-loop containing nucleotide triphosphate hydrolases"/>
    <property type="match status" value="2"/>
</dbReference>
<dbReference type="GO" id="GO:0005525">
    <property type="term" value="F:GTP binding"/>
    <property type="evidence" value="ECO:0007669"/>
    <property type="project" value="InterPro"/>
</dbReference>
<evidence type="ECO:0000313" key="3">
    <source>
        <dbReference type="Proteomes" id="UP000054477"/>
    </source>
</evidence>
<dbReference type="CDD" id="cd00882">
    <property type="entry name" value="Ras_like_GTPase"/>
    <property type="match status" value="1"/>
</dbReference>
<dbReference type="PANTHER" id="PTHR10903">
    <property type="entry name" value="GTPASE, IMAP FAMILY MEMBER-RELATED"/>
    <property type="match status" value="1"/>
</dbReference>
<name>A0A0C9X4P2_9AGAR</name>